<dbReference type="EMBL" id="FNAR01000025">
    <property type="protein sequence ID" value="SDE85258.1"/>
    <property type="molecule type" value="Genomic_DNA"/>
</dbReference>
<dbReference type="Gene3D" id="3.10.450.50">
    <property type="match status" value="1"/>
</dbReference>
<dbReference type="OrthoDB" id="6399948at2"/>
<evidence type="ECO:0000313" key="3">
    <source>
        <dbReference type="Proteomes" id="UP000198823"/>
    </source>
</evidence>
<proteinExistence type="predicted"/>
<dbReference type="Proteomes" id="UP000198823">
    <property type="component" value="Unassembled WGS sequence"/>
</dbReference>
<name>A0A1G7GAT6_9BACL</name>
<protein>
    <submittedName>
        <fullName evidence="2">SEC-C motif-containing protein</fullName>
    </submittedName>
</protein>
<dbReference type="RefSeq" id="WP_092098569.1">
    <property type="nucleotide sequence ID" value="NZ_FNAR01000025.1"/>
</dbReference>
<evidence type="ECO:0000256" key="1">
    <source>
        <dbReference type="SAM" id="MobiDB-lite"/>
    </source>
</evidence>
<feature type="region of interest" description="Disordered" evidence="1">
    <location>
        <begin position="1"/>
        <end position="22"/>
    </location>
</feature>
<evidence type="ECO:0000313" key="2">
    <source>
        <dbReference type="EMBL" id="SDE85258.1"/>
    </source>
</evidence>
<dbReference type="InterPro" id="IPR004027">
    <property type="entry name" value="SEC_C_motif"/>
</dbReference>
<sequence length="613" mass="69282">MKAQERMAAAKRNDPCPCGSGKKYKKCCGAEKDRERLEQEIDQDIGCVLEGFFAAHPTPSELQELTAMRRDEGKVLASLHGEEEAGMILGDLYFFQKRADIWNDYIRKAAEKETREKVRSVLEGFRDPLLLALLVIEADFHTIHVEDVLSGDTFHLVAGPTIRASVGDVLIGFFVKDERAAGRLMPLNSLVTAEGAENETIEKLQQAASGKDTRSFFREHPLAAYRLFGHVIEETALPESISAATEALERFMIDEDLKDDRIVEGFFHYLGNKGDVPEGAVAGAVWHGIRSGVFGLNWSLAETAGRFGAEPDTVQGFAQEFGRFMDEAAAQEDAEAPVYALGAGTDPMPAEFSNWQMYMHLKDAEVTDEKALRRLMEVYEDHPYMPRSAKEEAQVRAYEAYLAKDPELRREKALEALQLDPENADALMLQAERTKDQDEQLALLRRSAASAERQFEPDMEIAWGYVPNRQYLRARFQIAVRLWEEGRMEETFDELYILLQLNPGDHQGARYVALSALVTLGRLDEAESLIAHYEEPDADNAFFAWFRWAIERKKNLLSPAAEGAFRIAEEQNPYAVKYVRNRPERDPYPTSAAFTPRSPEEARLIWTLLDKTL</sequence>
<accession>A0A1G7GAT6</accession>
<dbReference type="AlphaFoldDB" id="A0A1G7GAT6"/>
<organism evidence="2 3">
    <name type="scientific">Bhargavaea beijingensis</name>
    <dbReference type="NCBI Taxonomy" id="426756"/>
    <lineage>
        <taxon>Bacteria</taxon>
        <taxon>Bacillati</taxon>
        <taxon>Bacillota</taxon>
        <taxon>Bacilli</taxon>
        <taxon>Bacillales</taxon>
        <taxon>Caryophanaceae</taxon>
        <taxon>Bhargavaea</taxon>
    </lineage>
</organism>
<dbReference type="STRING" id="426756.SAMN04488126_1255"/>
<dbReference type="SUPFAM" id="SSF103642">
    <property type="entry name" value="Sec-C motif"/>
    <property type="match status" value="1"/>
</dbReference>
<dbReference type="Pfam" id="PF02810">
    <property type="entry name" value="SEC-C"/>
    <property type="match status" value="1"/>
</dbReference>
<reference evidence="2 3" key="1">
    <citation type="submission" date="2016-10" db="EMBL/GenBank/DDBJ databases">
        <authorList>
            <person name="de Groot N.N."/>
        </authorList>
    </citation>
    <scope>NUCLEOTIDE SEQUENCE [LARGE SCALE GENOMIC DNA]</scope>
    <source>
        <strain evidence="2 3">CGMCC 1.6762</strain>
    </source>
</reference>
<gene>
    <name evidence="2" type="ORF">SAMN04488126_1255</name>
</gene>